<dbReference type="AlphaFoldDB" id="X0UQE4"/>
<organism evidence="1">
    <name type="scientific">marine sediment metagenome</name>
    <dbReference type="NCBI Taxonomy" id="412755"/>
    <lineage>
        <taxon>unclassified sequences</taxon>
        <taxon>metagenomes</taxon>
        <taxon>ecological metagenomes</taxon>
    </lineage>
</organism>
<reference evidence="1" key="1">
    <citation type="journal article" date="2014" name="Front. Microbiol.">
        <title>High frequency of phylogenetically diverse reductive dehalogenase-homologous genes in deep subseafloor sedimentary metagenomes.</title>
        <authorList>
            <person name="Kawai M."/>
            <person name="Futagami T."/>
            <person name="Toyoda A."/>
            <person name="Takaki Y."/>
            <person name="Nishi S."/>
            <person name="Hori S."/>
            <person name="Arai W."/>
            <person name="Tsubouchi T."/>
            <person name="Morono Y."/>
            <person name="Uchiyama I."/>
            <person name="Ito T."/>
            <person name="Fujiyama A."/>
            <person name="Inagaki F."/>
            <person name="Takami H."/>
        </authorList>
    </citation>
    <scope>NUCLEOTIDE SEQUENCE</scope>
    <source>
        <strain evidence="1">Expedition CK06-06</strain>
    </source>
</reference>
<proteinExistence type="predicted"/>
<name>X0UQE4_9ZZZZ</name>
<protein>
    <submittedName>
        <fullName evidence="1">Uncharacterized protein</fullName>
    </submittedName>
</protein>
<comment type="caution">
    <text evidence="1">The sequence shown here is derived from an EMBL/GenBank/DDBJ whole genome shotgun (WGS) entry which is preliminary data.</text>
</comment>
<gene>
    <name evidence="1" type="ORF">S01H1_31481</name>
</gene>
<evidence type="ECO:0000313" key="1">
    <source>
        <dbReference type="EMBL" id="GAF90725.1"/>
    </source>
</evidence>
<dbReference type="EMBL" id="BARS01019421">
    <property type="protein sequence ID" value="GAF90725.1"/>
    <property type="molecule type" value="Genomic_DNA"/>
</dbReference>
<accession>X0UQE4</accession>
<sequence>MKRIISDERREELKKANDINEKKIQSKIRELAIESLKVEDEDWPENYK</sequence>